<accession>A0A0L0NUK2</accession>
<protein>
    <submittedName>
        <fullName evidence="1">Uncharacterized protein</fullName>
    </submittedName>
</protein>
<dbReference type="AlphaFoldDB" id="A0A0L0NUK2"/>
<organism evidence="1 2">
    <name type="scientific">Candidozyma auris</name>
    <name type="common">Yeast</name>
    <name type="synonym">Candida auris</name>
    <dbReference type="NCBI Taxonomy" id="498019"/>
    <lineage>
        <taxon>Eukaryota</taxon>
        <taxon>Fungi</taxon>
        <taxon>Dikarya</taxon>
        <taxon>Ascomycota</taxon>
        <taxon>Saccharomycotina</taxon>
        <taxon>Pichiomycetes</taxon>
        <taxon>Metschnikowiaceae</taxon>
        <taxon>Candidozyma</taxon>
    </lineage>
</organism>
<reference evidence="2" key="1">
    <citation type="journal article" date="2015" name="BMC Genomics">
        <title>Draft genome of a commonly misdiagnosed multidrug resistant pathogen Candida auris.</title>
        <authorList>
            <person name="Chatterjee S."/>
            <person name="Alampalli S.V."/>
            <person name="Nageshan R.K."/>
            <person name="Chettiar S.T."/>
            <person name="Joshi S."/>
            <person name="Tatu U.S."/>
        </authorList>
    </citation>
    <scope>NUCLEOTIDE SEQUENCE [LARGE SCALE GENOMIC DNA]</scope>
    <source>
        <strain evidence="2">6684</strain>
    </source>
</reference>
<dbReference type="VEuPathDB" id="FungiDB:QG37_06117"/>
<name>A0A0L0NUK2_CANAR</name>
<evidence type="ECO:0000313" key="1">
    <source>
        <dbReference type="EMBL" id="KND97708.1"/>
    </source>
</evidence>
<evidence type="ECO:0000313" key="2">
    <source>
        <dbReference type="Proteomes" id="UP000037122"/>
    </source>
</evidence>
<dbReference type="EMBL" id="LGST01000041">
    <property type="protein sequence ID" value="KND97708.1"/>
    <property type="molecule type" value="Genomic_DNA"/>
</dbReference>
<gene>
    <name evidence="1" type="ORF">QG37_06117</name>
</gene>
<dbReference type="Proteomes" id="UP000037122">
    <property type="component" value="Unassembled WGS sequence"/>
</dbReference>
<comment type="caution">
    <text evidence="1">The sequence shown here is derived from an EMBL/GenBank/DDBJ whole genome shotgun (WGS) entry which is preliminary data.</text>
</comment>
<sequence length="90" mass="9332">MDAGSAGGCMGVEAPPKRRCTGFLVIHYAGARVLLPQRTTDTALSHASPCACHAGAPFAHDASPVAPGFSVYAPENLDHTDDSLLPKKET</sequence>
<proteinExistence type="predicted"/>